<name>A0A0K1QCW0_9BACT</name>
<keyword evidence="1" id="KW-0732">Signal</keyword>
<dbReference type="RefSeq" id="WP_146654334.1">
    <property type="nucleotide sequence ID" value="NZ_CP012333.1"/>
</dbReference>
<dbReference type="EMBL" id="CP012333">
    <property type="protein sequence ID" value="AKV03589.1"/>
    <property type="molecule type" value="Genomic_DNA"/>
</dbReference>
<dbReference type="KEGG" id="llu:AKJ09_10252"/>
<reference evidence="2 3" key="1">
    <citation type="submission" date="2015-08" db="EMBL/GenBank/DDBJ databases">
        <authorList>
            <person name="Babu N.S."/>
            <person name="Beckwith C.J."/>
            <person name="Beseler K.G."/>
            <person name="Brison A."/>
            <person name="Carone J.V."/>
            <person name="Caskin T.P."/>
            <person name="Diamond M."/>
            <person name="Durham M.E."/>
            <person name="Foxe J.M."/>
            <person name="Go M."/>
            <person name="Henderson B.A."/>
            <person name="Jones I.B."/>
            <person name="McGettigan J.A."/>
            <person name="Micheletti S.J."/>
            <person name="Nasrallah M.E."/>
            <person name="Ortiz D."/>
            <person name="Piller C.R."/>
            <person name="Privatt S.R."/>
            <person name="Schneider S.L."/>
            <person name="Sharp S."/>
            <person name="Smith T.C."/>
            <person name="Stanton J.D."/>
            <person name="Ullery H.E."/>
            <person name="Wilson R.J."/>
            <person name="Serrano M.G."/>
            <person name="Buck G."/>
            <person name="Lee V."/>
            <person name="Wang Y."/>
            <person name="Carvalho R."/>
            <person name="Voegtly L."/>
            <person name="Shi R."/>
            <person name="Duckworth R."/>
            <person name="Johnson A."/>
            <person name="Loviza R."/>
            <person name="Walstead R."/>
            <person name="Shah Z."/>
            <person name="Kiflezghi M."/>
            <person name="Wade K."/>
            <person name="Ball S.L."/>
            <person name="Bradley K.W."/>
            <person name="Asai D.J."/>
            <person name="Bowman C.A."/>
            <person name="Russell D.A."/>
            <person name="Pope W.H."/>
            <person name="Jacobs-Sera D."/>
            <person name="Hendrix R.W."/>
            <person name="Hatfull G.F."/>
        </authorList>
    </citation>
    <scope>NUCLEOTIDE SEQUENCE [LARGE SCALE GENOMIC DNA]</scope>
    <source>
        <strain evidence="2 3">DSM 27648</strain>
    </source>
</reference>
<dbReference type="OrthoDB" id="5488382at2"/>
<dbReference type="PROSITE" id="PS51257">
    <property type="entry name" value="PROKAR_LIPOPROTEIN"/>
    <property type="match status" value="1"/>
</dbReference>
<feature type="chain" id="PRO_5005467192" evidence="1">
    <location>
        <begin position="24"/>
        <end position="1005"/>
    </location>
</feature>
<organism evidence="2 3">
    <name type="scientific">Labilithrix luteola</name>
    <dbReference type="NCBI Taxonomy" id="1391654"/>
    <lineage>
        <taxon>Bacteria</taxon>
        <taxon>Pseudomonadati</taxon>
        <taxon>Myxococcota</taxon>
        <taxon>Polyangia</taxon>
        <taxon>Polyangiales</taxon>
        <taxon>Labilitrichaceae</taxon>
        <taxon>Labilithrix</taxon>
    </lineage>
</organism>
<sequence>MRRVFLDRLLVTLALAPAMTACAHDDRRAVIETTARPETRAAESAAPSGPAQYVVADPEGRSVVAAFALGGGKVGFVVDDFRVVAGASDSRVYDGADGRLLGAAKLPNRFGGGYLFWTSLDLYRAATFGGVLEPFVHTNDTVASVSFGPRFVLVRTSNGERWALRMPTGERVPIEPQAIVDIEALDDGRALAYDELGSVFTSMDGGGHWSDVTAQLRASPEHVRSDGEQIWIKESTGTELRLEADGRLAAFSLGEARKPVELRPRDPRWRGSTSPLRAAVTSGVSLDDRTAVVIEAGDVARVDIHSGTILSIDSGRVPPDAECEPLPIANDVVFACASSRPSPRAFVVSHVLDGPIIEHTFPADARLIASDDGGVAYLSTCDGNTLASEEFACVRQPNGSWENFDLLSLMADPGWGALVAWVPRADGRAAVVLSHPPRVLDVRSGTAMKVDCENGMLGPSSSHRVKRRRQVRQLVDRDWTFAPDGRLIGLARDDSVIAIGEDGQVTESPYKLEIASAGAFALGRSSEGRLFQSTDHAWSWVEVAPPPGGLSGLGECSSVGCDLGGFYRVGWAPHPPKPAEPKGVVRPAPFIQRTPPVTLACRTSGPVATQVLPWTIASPEDLGLGPSRLPSSENDDVSFLRLVFPRVLLHPLHDHVGDDGDDGQSLRAVLSGYQSVAMGTTMTVLGPSKDLRALRRTLSFVSPFDPSAQIRKAVFAYADVIAAGRRDGLTLEELLSDDLTDSGALLPVTPLETGSASDFAFTNPRGFLALVRGSDPRSAVRVRYAVRPPQNDESIVSGVALGETETAFLDVDADGVEHVFKLGPNGTTDLFTVNASTGADSAPPNPDALAIGPHGDLVVLRTSSGSEPPSALDAALLLAPGQKPRALAPWSTLRLADDPACKQDTGGYRATLQTIAPWVRLTARELRAKDGPMFARVRWSDKLVCLEGLEMRLPEVTVRTPKSKDGTRDSVTLDTWLVSRGGSFARVGSTGGAEWRQPLECSIAR</sequence>
<evidence type="ECO:0000313" key="2">
    <source>
        <dbReference type="EMBL" id="AKV03589.1"/>
    </source>
</evidence>
<evidence type="ECO:0000256" key="1">
    <source>
        <dbReference type="SAM" id="SignalP"/>
    </source>
</evidence>
<feature type="signal peptide" evidence="1">
    <location>
        <begin position="1"/>
        <end position="23"/>
    </location>
</feature>
<accession>A0A0K1QCW0</accession>
<protein>
    <submittedName>
        <fullName evidence="2">Uncharacterized protein</fullName>
    </submittedName>
</protein>
<gene>
    <name evidence="2" type="ORF">AKJ09_10252</name>
</gene>
<dbReference type="SUPFAM" id="SSF110296">
    <property type="entry name" value="Oligoxyloglucan reducing end-specific cellobiohydrolase"/>
    <property type="match status" value="1"/>
</dbReference>
<evidence type="ECO:0000313" key="3">
    <source>
        <dbReference type="Proteomes" id="UP000064967"/>
    </source>
</evidence>
<dbReference type="STRING" id="1391654.AKJ09_10252"/>
<proteinExistence type="predicted"/>
<dbReference type="Proteomes" id="UP000064967">
    <property type="component" value="Chromosome"/>
</dbReference>
<keyword evidence="3" id="KW-1185">Reference proteome</keyword>
<dbReference type="AlphaFoldDB" id="A0A0K1QCW0"/>